<evidence type="ECO:0008006" key="3">
    <source>
        <dbReference type="Google" id="ProtNLM"/>
    </source>
</evidence>
<evidence type="ECO:0000313" key="2">
    <source>
        <dbReference type="Proteomes" id="UP000014411"/>
    </source>
</evidence>
<comment type="caution">
    <text evidence="1">The sequence shown here is derived from an EMBL/GenBank/DDBJ whole genome shotgun (WGS) entry which is preliminary data.</text>
</comment>
<dbReference type="AlphaFoldDB" id="S3H9F0"/>
<geneLocation type="plasmid" evidence="1">
    <name>pRg502b</name>
</geneLocation>
<accession>S3H9F0</accession>
<reference evidence="1 2" key="1">
    <citation type="journal article" date="2012" name="J. Bacteriol.">
        <title>Genome sequence of Rhizobium grahamii CCGE502, a broad-host-range symbiont with low nodulation competitiveness in Phaseolus vulgaris.</title>
        <authorList>
            <person name="Althabegoiti M.J."/>
            <person name="Lozano L."/>
            <person name="Torres-Tejerizo G."/>
            <person name="Ormeno-Orrillo E."/>
            <person name="Rogel M.A."/>
            <person name="Gonzalez V."/>
            <person name="Martinez-Romero E."/>
        </authorList>
    </citation>
    <scope>NUCLEOTIDE SEQUENCE [LARGE SCALE GENOMIC DNA]</scope>
    <source>
        <strain evidence="1 2">CCGE 502</strain>
        <plasmid evidence="1">pRg502b</plasmid>
    </source>
</reference>
<gene>
    <name evidence="1" type="ORF">RGCCGE502_30018</name>
</gene>
<keyword evidence="1" id="KW-0614">Plasmid</keyword>
<name>S3H9F0_9HYPH</name>
<proteinExistence type="predicted"/>
<dbReference type="Pfam" id="PF06169">
    <property type="entry name" value="DUF982"/>
    <property type="match status" value="1"/>
</dbReference>
<evidence type="ECO:0000313" key="1">
    <source>
        <dbReference type="EMBL" id="EPE94830.1"/>
    </source>
</evidence>
<dbReference type="HOGENOM" id="CLU_2919590_0_0_5"/>
<protein>
    <recommendedName>
        <fullName evidence="3">DUF982 domain-containing protein</fullName>
    </recommendedName>
</protein>
<dbReference type="Proteomes" id="UP000014411">
    <property type="component" value="Unassembled WGS sequence"/>
</dbReference>
<dbReference type="EMBL" id="AEYE02000035">
    <property type="protein sequence ID" value="EPE94830.1"/>
    <property type="molecule type" value="Genomic_DNA"/>
</dbReference>
<keyword evidence="2" id="KW-1185">Reference proteome</keyword>
<organism evidence="1 2">
    <name type="scientific">Rhizobium grahamii CCGE 502</name>
    <dbReference type="NCBI Taxonomy" id="990285"/>
    <lineage>
        <taxon>Bacteria</taxon>
        <taxon>Pseudomonadati</taxon>
        <taxon>Pseudomonadota</taxon>
        <taxon>Alphaproteobacteria</taxon>
        <taxon>Hyphomicrobiales</taxon>
        <taxon>Rhizobiaceae</taxon>
        <taxon>Rhizobium/Agrobacterium group</taxon>
        <taxon>Rhizobium</taxon>
    </lineage>
</organism>
<sequence>MDDGEEYVAAAKACLDAIQGNLTAQEARAALTRAAAEAGVPLITVVPTNSETESSINRFHC</sequence>
<dbReference type="InterPro" id="IPR010385">
    <property type="entry name" value="DUF982"/>
</dbReference>
<dbReference type="Gene3D" id="6.10.250.730">
    <property type="match status" value="1"/>
</dbReference>